<dbReference type="SUPFAM" id="SSF49464">
    <property type="entry name" value="Carboxypeptidase regulatory domain-like"/>
    <property type="match status" value="1"/>
</dbReference>
<reference evidence="1 2" key="1">
    <citation type="submission" date="2019-07" db="EMBL/GenBank/DDBJ databases">
        <title>Genomic Encyclopedia of Type Strains, Phase IV (KMG-IV): sequencing the most valuable type-strain genomes for metagenomic binning, comparative biology and taxonomic classification.</title>
        <authorList>
            <person name="Goeker M."/>
        </authorList>
    </citation>
    <scope>NUCLEOTIDE SEQUENCE [LARGE SCALE GENOMIC DNA]</scope>
    <source>
        <strain evidence="1 2">DSM 18961</strain>
    </source>
</reference>
<name>A0A5S5DSQ4_9FLAO</name>
<dbReference type="AlphaFoldDB" id="A0A5S5DSQ4"/>
<gene>
    <name evidence="1" type="ORF">C7447_10358</name>
</gene>
<keyword evidence="1" id="KW-0645">Protease</keyword>
<dbReference type="OrthoDB" id="1223654at2"/>
<dbReference type="InterPro" id="IPR008969">
    <property type="entry name" value="CarboxyPept-like_regulatory"/>
</dbReference>
<sequence length="407" mass="46981">MKVYFFIPLFLFSFGKIIAQTNIKGKIISAKSEILEGASVFLNNTTFGTISDEKGEFQLKIKEGNYVLVVSYLGFKTQQIKINTSEKSKFLVIKLLPETNLLNEVVIEKTKYDEDWKYNLSRFKQAFLGRSKLANDCIILNEKTLHFNYNFKTQALTATTKEPLKIKHKSLGYLITYDLLDFTLVQNKLFFSGYARYENLKKSIKSKWKKNRLEAYNGSQMHFLRSLRNKSLKDDGFIVNQFKRVLNPDRPSNEKIKLARELIQLHNYNTPIDLSKNISLPITPLDSAIVIIQKSNAPKYRDYLYKTNVEYKEMMKSQGKNLLLDFENHLSVIYTKEPEENNYLVGMFGKHKKATGVQTSNIVLINGKVVIDESGVPAKPNSLFNEGYWGFESFANMLPLDYQPVKN</sequence>
<keyword evidence="1" id="KW-0378">Hydrolase</keyword>
<evidence type="ECO:0000313" key="1">
    <source>
        <dbReference type="EMBL" id="TYP97892.1"/>
    </source>
</evidence>
<keyword evidence="1" id="KW-0121">Carboxypeptidase</keyword>
<accession>A0A5S5DSQ4</accession>
<dbReference type="GO" id="GO:0004180">
    <property type="term" value="F:carboxypeptidase activity"/>
    <property type="evidence" value="ECO:0007669"/>
    <property type="project" value="UniProtKB-KW"/>
</dbReference>
<dbReference type="RefSeq" id="WP_148870239.1">
    <property type="nucleotide sequence ID" value="NZ_VNIA01000003.1"/>
</dbReference>
<dbReference type="Gene3D" id="2.60.40.1120">
    <property type="entry name" value="Carboxypeptidase-like, regulatory domain"/>
    <property type="match status" value="1"/>
</dbReference>
<proteinExistence type="predicted"/>
<organism evidence="1 2">
    <name type="scientific">Tenacibaculum adriaticum</name>
    <dbReference type="NCBI Taxonomy" id="413713"/>
    <lineage>
        <taxon>Bacteria</taxon>
        <taxon>Pseudomonadati</taxon>
        <taxon>Bacteroidota</taxon>
        <taxon>Flavobacteriia</taxon>
        <taxon>Flavobacteriales</taxon>
        <taxon>Flavobacteriaceae</taxon>
        <taxon>Tenacibaculum</taxon>
    </lineage>
</organism>
<comment type="caution">
    <text evidence="1">The sequence shown here is derived from an EMBL/GenBank/DDBJ whole genome shotgun (WGS) entry which is preliminary data.</text>
</comment>
<dbReference type="Pfam" id="PF13715">
    <property type="entry name" value="CarbopepD_reg_2"/>
    <property type="match status" value="1"/>
</dbReference>
<dbReference type="Proteomes" id="UP000323136">
    <property type="component" value="Unassembled WGS sequence"/>
</dbReference>
<keyword evidence="2" id="KW-1185">Reference proteome</keyword>
<protein>
    <submittedName>
        <fullName evidence="1">Carboxypeptidase-like protein</fullName>
    </submittedName>
</protein>
<evidence type="ECO:0000313" key="2">
    <source>
        <dbReference type="Proteomes" id="UP000323136"/>
    </source>
</evidence>
<dbReference type="EMBL" id="VNIA01000003">
    <property type="protein sequence ID" value="TYP97892.1"/>
    <property type="molecule type" value="Genomic_DNA"/>
</dbReference>